<dbReference type="Proteomes" id="UP000194948">
    <property type="component" value="Chromosome"/>
</dbReference>
<reference evidence="3" key="2">
    <citation type="submission" date="2024-03" db="EMBL/GenBank/DDBJ databases">
        <title>The Genome Sequence of Enterococcus sp. DIV0205d.</title>
        <authorList>
            <consortium name="The Broad Institute Genomics Platform"/>
            <consortium name="The Broad Institute Microbial Omics Core"/>
            <consortium name="The Broad Institute Genomic Center for Infectious Diseases"/>
            <person name="Earl A."/>
            <person name="Manson A."/>
            <person name="Gilmore M."/>
            <person name="Schwartman J."/>
            <person name="Shea T."/>
            <person name="Abouelleil A."/>
            <person name="Cao P."/>
            <person name="Chapman S."/>
            <person name="Cusick C."/>
            <person name="Young S."/>
            <person name="Neafsey D."/>
            <person name="Nusbaum C."/>
            <person name="Birren B."/>
        </authorList>
    </citation>
    <scope>NUCLEOTIDE SEQUENCE</scope>
    <source>
        <strain evidence="3">7F3_DIV0205</strain>
    </source>
</reference>
<organism evidence="3 4">
    <name type="scientific">Candidatus Enterococcus palustris</name>
    <dbReference type="NCBI Taxonomy" id="1834189"/>
    <lineage>
        <taxon>Bacteria</taxon>
        <taxon>Bacillati</taxon>
        <taxon>Bacillota</taxon>
        <taxon>Bacilli</taxon>
        <taxon>Lactobacillales</taxon>
        <taxon>Enterococcaceae</taxon>
        <taxon>Enterococcus</taxon>
    </lineage>
</organism>
<evidence type="ECO:0000256" key="1">
    <source>
        <dbReference type="SAM" id="MobiDB-lite"/>
    </source>
</evidence>
<reference evidence="3" key="1">
    <citation type="submission" date="2017-05" db="EMBL/GenBank/DDBJ databases">
        <authorList>
            <consortium name="The Broad Institute Genomics Platform"/>
            <consortium name="The Broad Institute Genomic Center for Infectious Diseases"/>
            <person name="Earl A."/>
            <person name="Manson A."/>
            <person name="Schwartman J."/>
            <person name="Gilmore M."/>
            <person name="Abouelleil A."/>
            <person name="Cao P."/>
            <person name="Chapman S."/>
            <person name="Cusick C."/>
            <person name="Shea T."/>
            <person name="Young S."/>
            <person name="Neafsey D."/>
            <person name="Nusbaum C."/>
            <person name="Birren B."/>
        </authorList>
    </citation>
    <scope>NUCLEOTIDE SEQUENCE</scope>
    <source>
        <strain evidence="3">7F3_DIV0205</strain>
    </source>
</reference>
<proteinExistence type="predicted"/>
<keyword evidence="2" id="KW-1133">Transmembrane helix</keyword>
<name>A0AAQ3W945_9ENTE</name>
<dbReference type="RefSeq" id="WP_086314562.1">
    <property type="nucleotide sequence ID" value="NZ_CP147244.1"/>
</dbReference>
<dbReference type="AlphaFoldDB" id="A0AAQ3W945"/>
<gene>
    <name evidence="3" type="ORF">A5821_002144</name>
</gene>
<evidence type="ECO:0000313" key="3">
    <source>
        <dbReference type="EMBL" id="WYK01018.1"/>
    </source>
</evidence>
<keyword evidence="2" id="KW-0812">Transmembrane</keyword>
<evidence type="ECO:0000313" key="4">
    <source>
        <dbReference type="Proteomes" id="UP000194948"/>
    </source>
</evidence>
<evidence type="ECO:0008006" key="5">
    <source>
        <dbReference type="Google" id="ProtNLM"/>
    </source>
</evidence>
<protein>
    <recommendedName>
        <fullName evidence="5">WxL domain-containing protein</fullName>
    </recommendedName>
</protein>
<feature type="transmembrane region" description="Helical" evidence="2">
    <location>
        <begin position="7"/>
        <end position="25"/>
    </location>
</feature>
<dbReference type="EMBL" id="CP147244">
    <property type="protein sequence ID" value="WYK01018.1"/>
    <property type="molecule type" value="Genomic_DNA"/>
</dbReference>
<keyword evidence="2" id="KW-0472">Membrane</keyword>
<evidence type="ECO:0000256" key="2">
    <source>
        <dbReference type="SAM" id="Phobius"/>
    </source>
</evidence>
<accession>A0AAQ3W945</accession>
<keyword evidence="4" id="KW-1185">Reference proteome</keyword>
<feature type="region of interest" description="Disordered" evidence="1">
    <location>
        <begin position="36"/>
        <end position="60"/>
    </location>
</feature>
<sequence length="1006" mass="111868">MRNKRIVFWVSYVILLGFLYTYLQIDTVVAEEKSAQKTSLTDKPKRTHSKIKKVQGPENKANSSYKKDLFLKYLDLGEGFDKWTPSSRGTNWKEYLASQSSSGNVKVDGGYGSSSEWSSFFRIGSPPYNLYMDLKPNLRPMYLNIGEDGSKSFQGPIIWEDYSPVSPVWQNDGMATSSPLIISQTSDSGTKTIDAMNMYGQGGKKESIEEVPPSIIENVEWYGVQDENSIRNEYSWSKIVYNIRNNPEAHSENTFEYTLKVEYLMGVDSNGAVIFGTRVTNSGKDTLTGFSLGGRYHVGISNILEPIRQENLLPVEYIGGNRGLAYYSNNGNSDTNIIARFYLDTASKPQSWAAGQITEAGHPEQFFNSKYTGFNGPTSTGQEKKNAAHGEIAYSDDIRKANGITGKYQTGLYVKNQPVDLAPNESTLYSFRMSSSPLVTANPELFLDESEVPYDGGSHTVKGSVLQYSEKNSDIDIEYSFEEDGPFTKVTKVLNKSGEEIPWSFEIPEDKLKQGVTQKIYLRAVSSATDGFSEILSQTLVYNAAPIITAEKPNWFFTGSGYTINGTWRESEGETVSLYYSLDNGLPKVIGKNIANVPANTEINFSKEIPSSELGDTSHELSVWAEDVRGGLSKVETWNIGPHVKPAVTADFAIDKKEIDEGGTVLFTSTFKNTSTPSVWNKVIYENTKAFPENVSVDTSSVKLTADGVTVIPKKVEFGADRKLKVELGTVKEQTELKLTYNVVSENGVPPITKPFSVEQAYKLSGETADATLVEYTSNSQSFTINPKIAAVKIRFVDEDGVDIGKVEPINSTAIIGTILDLKQFDTEIQKRLTILEAEHYELVEPPVDKQEITGPLELFYRYKGSLFIGSFPETLNFGDKYLKSKLIKGEQPKYDKELVIRDTRKSKGAWKLLATLEQPLTSEEDPSEVINNVLFYKQDATTKIPLLKGQAQPIETGNATSSGEYNISDKWTKNKTGLELSVYSNKVYQTGKYTASILWQVEVTP</sequence>